<feature type="chain" id="PRO_5041897935" description="Secreted protein" evidence="1">
    <location>
        <begin position="20"/>
        <end position="78"/>
    </location>
</feature>
<evidence type="ECO:0000256" key="1">
    <source>
        <dbReference type="SAM" id="SignalP"/>
    </source>
</evidence>
<evidence type="ECO:0000313" key="3">
    <source>
        <dbReference type="Proteomes" id="UP001285441"/>
    </source>
</evidence>
<sequence>MKTFASLFILLGATSAAHAAVAGVLPPSLWPNTTTPCHNITILPYPHNSTSCRNTTVPRPYYAVKSETGTRVSKILRM</sequence>
<dbReference type="Proteomes" id="UP001285441">
    <property type="component" value="Unassembled WGS sequence"/>
</dbReference>
<reference evidence="2" key="1">
    <citation type="journal article" date="2023" name="Mol. Phylogenet. Evol.">
        <title>Genome-scale phylogeny and comparative genomics of the fungal order Sordariales.</title>
        <authorList>
            <person name="Hensen N."/>
            <person name="Bonometti L."/>
            <person name="Westerberg I."/>
            <person name="Brannstrom I.O."/>
            <person name="Guillou S."/>
            <person name="Cros-Aarteil S."/>
            <person name="Calhoun S."/>
            <person name="Haridas S."/>
            <person name="Kuo A."/>
            <person name="Mondo S."/>
            <person name="Pangilinan J."/>
            <person name="Riley R."/>
            <person name="LaButti K."/>
            <person name="Andreopoulos B."/>
            <person name="Lipzen A."/>
            <person name="Chen C."/>
            <person name="Yan M."/>
            <person name="Daum C."/>
            <person name="Ng V."/>
            <person name="Clum A."/>
            <person name="Steindorff A."/>
            <person name="Ohm R.A."/>
            <person name="Martin F."/>
            <person name="Silar P."/>
            <person name="Natvig D.O."/>
            <person name="Lalanne C."/>
            <person name="Gautier V."/>
            <person name="Ament-Velasquez S.L."/>
            <person name="Kruys A."/>
            <person name="Hutchinson M.I."/>
            <person name="Powell A.J."/>
            <person name="Barry K."/>
            <person name="Miller A.N."/>
            <person name="Grigoriev I.V."/>
            <person name="Debuchy R."/>
            <person name="Gladieux P."/>
            <person name="Hiltunen Thoren M."/>
            <person name="Johannesson H."/>
        </authorList>
    </citation>
    <scope>NUCLEOTIDE SEQUENCE</scope>
    <source>
        <strain evidence="2">CBS 232.78</strain>
    </source>
</reference>
<keyword evidence="1" id="KW-0732">Signal</keyword>
<feature type="non-terminal residue" evidence="2">
    <location>
        <position position="78"/>
    </location>
</feature>
<comment type="caution">
    <text evidence="2">The sequence shown here is derived from an EMBL/GenBank/DDBJ whole genome shotgun (WGS) entry which is preliminary data.</text>
</comment>
<organism evidence="2 3">
    <name type="scientific">Podospora didyma</name>
    <dbReference type="NCBI Taxonomy" id="330526"/>
    <lineage>
        <taxon>Eukaryota</taxon>
        <taxon>Fungi</taxon>
        <taxon>Dikarya</taxon>
        <taxon>Ascomycota</taxon>
        <taxon>Pezizomycotina</taxon>
        <taxon>Sordariomycetes</taxon>
        <taxon>Sordariomycetidae</taxon>
        <taxon>Sordariales</taxon>
        <taxon>Podosporaceae</taxon>
        <taxon>Podospora</taxon>
    </lineage>
</organism>
<gene>
    <name evidence="2" type="ORF">B0H63DRAFT_486641</name>
</gene>
<reference evidence="2" key="2">
    <citation type="submission" date="2023-06" db="EMBL/GenBank/DDBJ databases">
        <authorList>
            <consortium name="Lawrence Berkeley National Laboratory"/>
            <person name="Haridas S."/>
            <person name="Hensen N."/>
            <person name="Bonometti L."/>
            <person name="Westerberg I."/>
            <person name="Brannstrom I.O."/>
            <person name="Guillou S."/>
            <person name="Cros-Aarteil S."/>
            <person name="Calhoun S."/>
            <person name="Kuo A."/>
            <person name="Mondo S."/>
            <person name="Pangilinan J."/>
            <person name="Riley R."/>
            <person name="LaButti K."/>
            <person name="Andreopoulos B."/>
            <person name="Lipzen A."/>
            <person name="Chen C."/>
            <person name="Yanf M."/>
            <person name="Daum C."/>
            <person name="Ng V."/>
            <person name="Clum A."/>
            <person name="Steindorff A."/>
            <person name="Ohm R."/>
            <person name="Martin F."/>
            <person name="Silar P."/>
            <person name="Natvig D."/>
            <person name="Lalanne C."/>
            <person name="Gautier V."/>
            <person name="Ament-velasquez S.L."/>
            <person name="Kruys A."/>
            <person name="Hutchinson M.I."/>
            <person name="Powell A.J."/>
            <person name="Barry K."/>
            <person name="Miller A.N."/>
            <person name="Grigoriev I.V."/>
            <person name="Debuchy R."/>
            <person name="Gladieux P."/>
            <person name="Thoren M.H."/>
            <person name="Johannesson H."/>
        </authorList>
    </citation>
    <scope>NUCLEOTIDE SEQUENCE</scope>
    <source>
        <strain evidence="2">CBS 232.78</strain>
    </source>
</reference>
<proteinExistence type="predicted"/>
<dbReference type="EMBL" id="JAULSW010000009">
    <property type="protein sequence ID" value="KAK3370272.1"/>
    <property type="molecule type" value="Genomic_DNA"/>
</dbReference>
<keyword evidence="3" id="KW-1185">Reference proteome</keyword>
<name>A0AAE0N4B1_9PEZI</name>
<accession>A0AAE0N4B1</accession>
<evidence type="ECO:0000313" key="2">
    <source>
        <dbReference type="EMBL" id="KAK3370272.1"/>
    </source>
</evidence>
<feature type="signal peptide" evidence="1">
    <location>
        <begin position="1"/>
        <end position="19"/>
    </location>
</feature>
<dbReference type="AlphaFoldDB" id="A0AAE0N4B1"/>
<protein>
    <recommendedName>
        <fullName evidence="4">Secreted protein</fullName>
    </recommendedName>
</protein>
<evidence type="ECO:0008006" key="4">
    <source>
        <dbReference type="Google" id="ProtNLM"/>
    </source>
</evidence>